<organism evidence="3 4">
    <name type="scientific">Nostoc punctiforme FACHB-252</name>
    <dbReference type="NCBI Taxonomy" id="1357509"/>
    <lineage>
        <taxon>Bacteria</taxon>
        <taxon>Bacillati</taxon>
        <taxon>Cyanobacteriota</taxon>
        <taxon>Cyanophyceae</taxon>
        <taxon>Nostocales</taxon>
        <taxon>Nostocaceae</taxon>
        <taxon>Nostoc</taxon>
    </lineage>
</organism>
<evidence type="ECO:0000256" key="1">
    <source>
        <dbReference type="SAM" id="MobiDB-lite"/>
    </source>
</evidence>
<feature type="compositionally biased region" description="Pro residues" evidence="1">
    <location>
        <begin position="290"/>
        <end position="300"/>
    </location>
</feature>
<gene>
    <name evidence="3" type="ORF">H6G94_13100</name>
</gene>
<protein>
    <submittedName>
        <fullName evidence="3">Uncharacterized protein</fullName>
    </submittedName>
</protein>
<dbReference type="EMBL" id="JACJTC010000008">
    <property type="protein sequence ID" value="MBD2612203.1"/>
    <property type="molecule type" value="Genomic_DNA"/>
</dbReference>
<feature type="chain" id="PRO_5047055067" evidence="2">
    <location>
        <begin position="27"/>
        <end position="300"/>
    </location>
</feature>
<proteinExistence type="predicted"/>
<dbReference type="RefSeq" id="WP_190949777.1">
    <property type="nucleotide sequence ID" value="NZ_JACJTC010000008.1"/>
</dbReference>
<keyword evidence="4" id="KW-1185">Reference proteome</keyword>
<sequence length="300" mass="31661">MKFKWPSKILVSAIALSGVMVSPVMAQYPPIQQPQVYPGVQSPQVYPPIQQPQVYPGVQSPQVYPGVQSPQVYPGVQSPQVYPPIQPPLVSPGIYPPVFSSTSFVCGQIGGSPATLVQVNGQTLLLPLIIWETASYDMSPEQRCQIVSWRMTRAVSENGGKLNNLLLMTGKLNGYNVICFVNTYESCNSNNVIMTLLRRENARNPGNVLTRIIRFGRYGTGLNVIESGGFTGDGEIIPTTVSIEEAVNQLVNESGGMPTAPAPGGYTAPAPAPGGYTAPAPAPGGYTAPAPAPAPGGGPI</sequence>
<dbReference type="InterPro" id="IPR025478">
    <property type="entry name" value="COP23"/>
</dbReference>
<evidence type="ECO:0000313" key="4">
    <source>
        <dbReference type="Proteomes" id="UP000606396"/>
    </source>
</evidence>
<accession>A0ABR8H9W1</accession>
<name>A0ABR8H9W1_NOSPU</name>
<evidence type="ECO:0000256" key="2">
    <source>
        <dbReference type="SAM" id="SignalP"/>
    </source>
</evidence>
<reference evidence="3 4" key="1">
    <citation type="journal article" date="2020" name="ISME J.">
        <title>Comparative genomics reveals insights into cyanobacterial evolution and habitat adaptation.</title>
        <authorList>
            <person name="Chen M.Y."/>
            <person name="Teng W.K."/>
            <person name="Zhao L."/>
            <person name="Hu C.X."/>
            <person name="Zhou Y.K."/>
            <person name="Han B.P."/>
            <person name="Song L.R."/>
            <person name="Shu W.S."/>
        </authorList>
    </citation>
    <scope>NUCLEOTIDE SEQUENCE [LARGE SCALE GENOMIC DNA]</scope>
    <source>
        <strain evidence="3 4">FACHB-252</strain>
    </source>
</reference>
<feature type="region of interest" description="Disordered" evidence="1">
    <location>
        <begin position="275"/>
        <end position="300"/>
    </location>
</feature>
<keyword evidence="2" id="KW-0732">Signal</keyword>
<evidence type="ECO:0000313" key="3">
    <source>
        <dbReference type="EMBL" id="MBD2612203.1"/>
    </source>
</evidence>
<dbReference type="Proteomes" id="UP000606396">
    <property type="component" value="Unassembled WGS sequence"/>
</dbReference>
<feature type="compositionally biased region" description="Low complexity" evidence="1">
    <location>
        <begin position="275"/>
        <end position="289"/>
    </location>
</feature>
<dbReference type="Pfam" id="PF14218">
    <property type="entry name" value="COP23"/>
    <property type="match status" value="1"/>
</dbReference>
<comment type="caution">
    <text evidence="3">The sequence shown here is derived from an EMBL/GenBank/DDBJ whole genome shotgun (WGS) entry which is preliminary data.</text>
</comment>
<feature type="signal peptide" evidence="2">
    <location>
        <begin position="1"/>
        <end position="26"/>
    </location>
</feature>